<dbReference type="EC" id="2.7.13.3" evidence="3"/>
<dbReference type="CDD" id="cd00082">
    <property type="entry name" value="HisKA"/>
    <property type="match status" value="1"/>
</dbReference>
<evidence type="ECO:0000256" key="6">
    <source>
        <dbReference type="ARBA" id="ARBA00022777"/>
    </source>
</evidence>
<dbReference type="InterPro" id="IPR000014">
    <property type="entry name" value="PAS"/>
</dbReference>
<keyword evidence="4 9" id="KW-0597">Phosphoprotein</keyword>
<dbReference type="FunFam" id="3.30.565.10:FF:000006">
    <property type="entry name" value="Sensor histidine kinase WalK"/>
    <property type="match status" value="1"/>
</dbReference>
<feature type="coiled-coil region" evidence="10">
    <location>
        <begin position="542"/>
        <end position="569"/>
    </location>
</feature>
<dbReference type="KEGG" id="pter:C2L65_43675"/>
<dbReference type="InterPro" id="IPR011006">
    <property type="entry name" value="CheY-like_superfamily"/>
</dbReference>
<dbReference type="InterPro" id="IPR005467">
    <property type="entry name" value="His_kinase_dom"/>
</dbReference>
<dbReference type="PROSITE" id="PS50109">
    <property type="entry name" value="HIS_KIN"/>
    <property type="match status" value="1"/>
</dbReference>
<organism evidence="14 15">
    <name type="scientific">Paraburkholderia terrae</name>
    <dbReference type="NCBI Taxonomy" id="311230"/>
    <lineage>
        <taxon>Bacteria</taxon>
        <taxon>Pseudomonadati</taxon>
        <taxon>Pseudomonadota</taxon>
        <taxon>Betaproteobacteria</taxon>
        <taxon>Burkholderiales</taxon>
        <taxon>Burkholderiaceae</taxon>
        <taxon>Paraburkholderia</taxon>
    </lineage>
</organism>
<dbReference type="Pfam" id="PF08448">
    <property type="entry name" value="PAS_4"/>
    <property type="match status" value="1"/>
</dbReference>
<dbReference type="SUPFAM" id="SSF55874">
    <property type="entry name" value="ATPase domain of HSP90 chaperone/DNA topoisomerase II/histidine kinase"/>
    <property type="match status" value="1"/>
</dbReference>
<dbReference type="Gene3D" id="3.40.50.2300">
    <property type="match status" value="1"/>
</dbReference>
<gene>
    <name evidence="14" type="ORF">C2L65_43675</name>
</gene>
<evidence type="ECO:0000256" key="5">
    <source>
        <dbReference type="ARBA" id="ARBA00022679"/>
    </source>
</evidence>
<comment type="subcellular location">
    <subcellularLocation>
        <location evidence="2">Cell inner membrane</location>
        <topology evidence="2">Multi-pass membrane protein</topology>
    </subcellularLocation>
</comment>
<dbReference type="Pfam" id="PF00072">
    <property type="entry name" value="Response_reg"/>
    <property type="match status" value="1"/>
</dbReference>
<dbReference type="Proteomes" id="UP000243502">
    <property type="component" value="Chromosome 4"/>
</dbReference>
<dbReference type="InterPro" id="IPR003018">
    <property type="entry name" value="GAF"/>
</dbReference>
<feature type="coiled-coil region" evidence="10">
    <location>
        <begin position="216"/>
        <end position="243"/>
    </location>
</feature>
<dbReference type="Pfam" id="PF02518">
    <property type="entry name" value="HATPase_c"/>
    <property type="match status" value="1"/>
</dbReference>
<dbReference type="Pfam" id="PF00512">
    <property type="entry name" value="HisKA"/>
    <property type="match status" value="1"/>
</dbReference>
<dbReference type="Pfam" id="PF13185">
    <property type="entry name" value="GAF_2"/>
    <property type="match status" value="1"/>
</dbReference>
<evidence type="ECO:0000256" key="8">
    <source>
        <dbReference type="ARBA" id="ARBA00023136"/>
    </source>
</evidence>
<accession>A0A2I8F3U5</accession>
<dbReference type="InterPro" id="IPR004358">
    <property type="entry name" value="Sig_transdc_His_kin-like_C"/>
</dbReference>
<feature type="modified residue" description="4-aspartylphosphate" evidence="9">
    <location>
        <position position="858"/>
    </location>
</feature>
<dbReference type="SMART" id="SM00387">
    <property type="entry name" value="HATPase_c"/>
    <property type="match status" value="1"/>
</dbReference>
<dbReference type="PROSITE" id="PS50110">
    <property type="entry name" value="RESPONSE_REGULATORY"/>
    <property type="match status" value="1"/>
</dbReference>
<dbReference type="InterPro" id="IPR003594">
    <property type="entry name" value="HATPase_dom"/>
</dbReference>
<dbReference type="EMBL" id="CP026114">
    <property type="protein sequence ID" value="AUT66547.1"/>
    <property type="molecule type" value="Genomic_DNA"/>
</dbReference>
<evidence type="ECO:0000256" key="4">
    <source>
        <dbReference type="ARBA" id="ARBA00022553"/>
    </source>
</evidence>
<evidence type="ECO:0000259" key="12">
    <source>
        <dbReference type="PROSITE" id="PS50110"/>
    </source>
</evidence>
<sequence>MTTMSLVDEVRQRFGVLPNFFRLTPENPDITAKLWGFACFGYLDNPLPSLFKERLFVWLSRFCEVRYCIVRHVGFLVGLGRVAGDACCIPQSVEEILRLVRRPVPLAGSLQTCIERCSSLKEPLSVMPQPDSELEWAMFACATHMFLRTSAEAACSDALRRALGPAQTENFLLLLAFIRTAHFWTELHPELKFEEDIQHLLVTHRELGQCLLDDPASELGNTSQSLLAELDSLRKEKLEIERESRRRLENDLAESRLLHELSNELIGEQQVDVLYDKIIDAAARLMHSPCATMHILRGLVDGSKALELLGYRGFAKDAAKQWEQVDLESVTMCGSALSNGHRIVVPDTEQCSTMAGSDELAVCRKLGIRAAQTTPLYSRAGAMVGTISTYWYDAREPSEHEFHAFDILARQAADLIERAQANEALRASEKRLMTIIEQLPAGVGVMDATGVWTLNNTLMKQYMPTSIPSRRPDRDSHWRVWDKDGNLSAPESWPCIRALGGETVMPGMEMLYTDDEGREYWMRVSAAPLQNDSGDIIGACCIVQDTTQLKRAEHALREADRRKDEFIATLAHELRNPMAPIRNGLQILRLSGADNKAAEQIHGMLERQVNQMVRLIDDLLEVSRIASGKIELRREPVDLATVLHSAVETSRALIDAAGHQLTISLPHESLVLHADPVRIAQVIANLLNNAAKYTDPGGQILLTARRDRAEAIVTVRDNGMGIPQAMLGRIFDLFTQAERSYNRAQGGLGVGLTLVRTLVEMHGGSVEARSEGVGKGSEFQVRLPVSIQNRQPRELDQQPRPSDALCGHRILVVDDNHDAADSLGMLLKLYGADVCVVRDGPAAVAALDTYRADVVLLDIGMPGMDGYEVARRVREKPDFHDVTLIALTGWGQEEDRRQSKDAGIDHHLVKPVNVSALERLLADTRKRGGSR</sequence>
<dbReference type="InterPro" id="IPR035965">
    <property type="entry name" value="PAS-like_dom_sf"/>
</dbReference>
<dbReference type="GO" id="GO:0000155">
    <property type="term" value="F:phosphorelay sensor kinase activity"/>
    <property type="evidence" value="ECO:0007669"/>
    <property type="project" value="InterPro"/>
</dbReference>
<evidence type="ECO:0000256" key="10">
    <source>
        <dbReference type="SAM" id="Coils"/>
    </source>
</evidence>
<evidence type="ECO:0000313" key="14">
    <source>
        <dbReference type="EMBL" id="AUT66547.1"/>
    </source>
</evidence>
<dbReference type="InterPro" id="IPR001789">
    <property type="entry name" value="Sig_transdc_resp-reg_receiver"/>
</dbReference>
<dbReference type="PRINTS" id="PR00344">
    <property type="entry name" value="BCTRLSENSOR"/>
</dbReference>
<dbReference type="AlphaFoldDB" id="A0A2I8F3U5"/>
<evidence type="ECO:0000256" key="3">
    <source>
        <dbReference type="ARBA" id="ARBA00012438"/>
    </source>
</evidence>
<feature type="domain" description="Response regulatory" evidence="12">
    <location>
        <begin position="809"/>
        <end position="925"/>
    </location>
</feature>
<dbReference type="PANTHER" id="PTHR43547:SF2">
    <property type="entry name" value="HYBRID SIGNAL TRANSDUCTION HISTIDINE KINASE C"/>
    <property type="match status" value="1"/>
</dbReference>
<dbReference type="CDD" id="cd17580">
    <property type="entry name" value="REC_2_DhkD-like"/>
    <property type="match status" value="1"/>
</dbReference>
<dbReference type="InterPro" id="IPR036097">
    <property type="entry name" value="HisK_dim/P_sf"/>
</dbReference>
<evidence type="ECO:0000313" key="15">
    <source>
        <dbReference type="Proteomes" id="UP000243502"/>
    </source>
</evidence>
<reference evidence="14 15" key="1">
    <citation type="submission" date="2018-01" db="EMBL/GenBank/DDBJ databases">
        <title>Species boundaries and ecological features among Paraburkholderia terrae DSMZ17804T, P. hospita DSMZ17164T and P. caribensis DSMZ13236T.</title>
        <authorList>
            <person name="Pratama A.A."/>
        </authorList>
    </citation>
    <scope>NUCLEOTIDE SEQUENCE [LARGE SCALE GENOMIC DNA]</scope>
    <source>
        <strain evidence="14 15">DSM 17804</strain>
    </source>
</reference>
<name>A0A2I8F3U5_9BURK</name>
<dbReference type="SUPFAM" id="SSF55785">
    <property type="entry name" value="PYP-like sensor domain (PAS domain)"/>
    <property type="match status" value="1"/>
</dbReference>
<dbReference type="Gene3D" id="1.10.287.130">
    <property type="match status" value="1"/>
</dbReference>
<evidence type="ECO:0000256" key="7">
    <source>
        <dbReference type="ARBA" id="ARBA00023012"/>
    </source>
</evidence>
<comment type="catalytic activity">
    <reaction evidence="1">
        <text>ATP + protein L-histidine = ADP + protein N-phospho-L-histidine.</text>
        <dbReference type="EC" id="2.7.13.3"/>
    </reaction>
</comment>
<evidence type="ECO:0000256" key="1">
    <source>
        <dbReference type="ARBA" id="ARBA00000085"/>
    </source>
</evidence>
<keyword evidence="10" id="KW-0175">Coiled coil</keyword>
<protein>
    <recommendedName>
        <fullName evidence="3">histidine kinase</fullName>
        <ecNumber evidence="3">2.7.13.3</ecNumber>
    </recommendedName>
</protein>
<dbReference type="InterPro" id="IPR000700">
    <property type="entry name" value="PAS-assoc_C"/>
</dbReference>
<evidence type="ECO:0000256" key="2">
    <source>
        <dbReference type="ARBA" id="ARBA00004429"/>
    </source>
</evidence>
<keyword evidence="6" id="KW-0418">Kinase</keyword>
<keyword evidence="5" id="KW-0808">Transferase</keyword>
<dbReference type="SMART" id="SM00448">
    <property type="entry name" value="REC"/>
    <property type="match status" value="1"/>
</dbReference>
<evidence type="ECO:0000259" key="11">
    <source>
        <dbReference type="PROSITE" id="PS50109"/>
    </source>
</evidence>
<dbReference type="SUPFAM" id="SSF69118">
    <property type="entry name" value="AhpD-like"/>
    <property type="match status" value="1"/>
</dbReference>
<keyword evidence="8" id="KW-0472">Membrane</keyword>
<dbReference type="NCBIfam" id="TIGR00229">
    <property type="entry name" value="sensory_box"/>
    <property type="match status" value="1"/>
</dbReference>
<dbReference type="SUPFAM" id="SSF55781">
    <property type="entry name" value="GAF domain-like"/>
    <property type="match status" value="1"/>
</dbReference>
<evidence type="ECO:0000259" key="13">
    <source>
        <dbReference type="PROSITE" id="PS50113"/>
    </source>
</evidence>
<proteinExistence type="predicted"/>
<dbReference type="Gene3D" id="3.30.450.20">
    <property type="entry name" value="PAS domain"/>
    <property type="match status" value="1"/>
</dbReference>
<feature type="domain" description="PAC" evidence="13">
    <location>
        <begin position="506"/>
        <end position="558"/>
    </location>
</feature>
<dbReference type="PROSITE" id="PS50113">
    <property type="entry name" value="PAC"/>
    <property type="match status" value="1"/>
</dbReference>
<dbReference type="InterPro" id="IPR029032">
    <property type="entry name" value="AhpD-like"/>
</dbReference>
<dbReference type="Gene3D" id="3.30.565.10">
    <property type="entry name" value="Histidine kinase-like ATPase, C-terminal domain"/>
    <property type="match status" value="1"/>
</dbReference>
<dbReference type="InterPro" id="IPR029016">
    <property type="entry name" value="GAF-like_dom_sf"/>
</dbReference>
<feature type="domain" description="Histidine kinase" evidence="11">
    <location>
        <begin position="569"/>
        <end position="787"/>
    </location>
</feature>
<keyword evidence="7" id="KW-0902">Two-component regulatory system</keyword>
<dbReference type="SUPFAM" id="SSF47384">
    <property type="entry name" value="Homodimeric domain of signal transducing histidine kinase"/>
    <property type="match status" value="1"/>
</dbReference>
<dbReference type="InterPro" id="IPR013656">
    <property type="entry name" value="PAS_4"/>
</dbReference>
<dbReference type="SMART" id="SM00388">
    <property type="entry name" value="HisKA"/>
    <property type="match status" value="1"/>
</dbReference>
<dbReference type="PANTHER" id="PTHR43547">
    <property type="entry name" value="TWO-COMPONENT HISTIDINE KINASE"/>
    <property type="match status" value="1"/>
</dbReference>
<dbReference type="GO" id="GO:0005886">
    <property type="term" value="C:plasma membrane"/>
    <property type="evidence" value="ECO:0007669"/>
    <property type="project" value="UniProtKB-SubCell"/>
</dbReference>
<dbReference type="InterPro" id="IPR003661">
    <property type="entry name" value="HisK_dim/P_dom"/>
</dbReference>
<dbReference type="FunFam" id="1.10.287.130:FF:000001">
    <property type="entry name" value="Two-component sensor histidine kinase"/>
    <property type="match status" value="1"/>
</dbReference>
<dbReference type="Gene3D" id="3.30.450.40">
    <property type="match status" value="1"/>
</dbReference>
<dbReference type="SUPFAM" id="SSF52172">
    <property type="entry name" value="CheY-like"/>
    <property type="match status" value="1"/>
</dbReference>
<dbReference type="InterPro" id="IPR036890">
    <property type="entry name" value="HATPase_C_sf"/>
</dbReference>
<evidence type="ECO:0000256" key="9">
    <source>
        <dbReference type="PROSITE-ProRule" id="PRU00169"/>
    </source>
</evidence>